<evidence type="ECO:0000313" key="2">
    <source>
        <dbReference type="Proteomes" id="UP000216871"/>
    </source>
</evidence>
<protein>
    <submittedName>
        <fullName evidence="1">Uncharacterized protein</fullName>
    </submittedName>
</protein>
<dbReference type="Proteomes" id="UP000216871">
    <property type="component" value="Unassembled WGS sequence"/>
</dbReference>
<evidence type="ECO:0000313" key="1">
    <source>
        <dbReference type="EMBL" id="OZG58601.1"/>
    </source>
</evidence>
<proteinExistence type="predicted"/>
<reference evidence="1 2" key="1">
    <citation type="journal article" date="2017" name="BMC Genomics">
        <title>Comparative genomic and phylogenomic analyses of the Bifidobacteriaceae family.</title>
        <authorList>
            <person name="Lugli G.A."/>
            <person name="Milani C."/>
            <person name="Turroni F."/>
            <person name="Duranti S."/>
            <person name="Mancabelli L."/>
            <person name="Mangifesta M."/>
            <person name="Ferrario C."/>
            <person name="Modesto M."/>
            <person name="Mattarelli P."/>
            <person name="Jiri K."/>
            <person name="van Sinderen D."/>
            <person name="Ventura M."/>
        </authorList>
    </citation>
    <scope>NUCLEOTIDE SEQUENCE [LARGE SCALE GENOMIC DNA]</scope>
    <source>
        <strain evidence="1 2">DSM 100196</strain>
    </source>
</reference>
<dbReference type="EMBL" id="MWWW01000019">
    <property type="protein sequence ID" value="OZG58601.1"/>
    <property type="molecule type" value="Genomic_DNA"/>
</dbReference>
<organism evidence="1 2">
    <name type="scientific">Bifidobacterium myosotis</name>
    <dbReference type="NCBI Taxonomy" id="1630166"/>
    <lineage>
        <taxon>Bacteria</taxon>
        <taxon>Bacillati</taxon>
        <taxon>Actinomycetota</taxon>
        <taxon>Actinomycetes</taxon>
        <taxon>Bifidobacteriales</taxon>
        <taxon>Bifidobacteriaceae</taxon>
        <taxon>Bifidobacterium</taxon>
    </lineage>
</organism>
<name>A0A261FHF2_9BIFI</name>
<sequence>MLNARGSSCMRIRMMKSQSNDPKAHSVSCSSVIAKNMETYYSNQHILNQQNVVTMYRLIIQSKDGNAALVRSMIS</sequence>
<comment type="caution">
    <text evidence="1">The sequence shown here is derived from an EMBL/GenBank/DDBJ whole genome shotgun (WGS) entry which is preliminary data.</text>
</comment>
<gene>
    <name evidence="1" type="ORF">BMYO_1619</name>
</gene>
<keyword evidence="2" id="KW-1185">Reference proteome</keyword>
<accession>A0A261FHF2</accession>
<dbReference type="AlphaFoldDB" id="A0A261FHF2"/>